<dbReference type="GO" id="GO:0008761">
    <property type="term" value="F:UDP-N-acetylglucosamine 2-epimerase activity"/>
    <property type="evidence" value="ECO:0007669"/>
    <property type="project" value="UniProtKB-EC"/>
</dbReference>
<dbReference type="SUPFAM" id="SSF53756">
    <property type="entry name" value="UDP-Glycosyltransferase/glycogen phosphorylase"/>
    <property type="match status" value="1"/>
</dbReference>
<dbReference type="Pfam" id="PF02350">
    <property type="entry name" value="Epimerase_2"/>
    <property type="match status" value="1"/>
</dbReference>
<dbReference type="PANTHER" id="PTHR43174:SF1">
    <property type="entry name" value="UDP-N-ACETYLGLUCOSAMINE 2-EPIMERASE"/>
    <property type="match status" value="1"/>
</dbReference>
<organism evidence="3 4">
    <name type="scientific">Brumimicrobium aurantiacum</name>
    <dbReference type="NCBI Taxonomy" id="1737063"/>
    <lineage>
        <taxon>Bacteria</taxon>
        <taxon>Pseudomonadati</taxon>
        <taxon>Bacteroidota</taxon>
        <taxon>Flavobacteriia</taxon>
        <taxon>Flavobacteriales</taxon>
        <taxon>Crocinitomicaceae</taxon>
        <taxon>Brumimicrobium</taxon>
    </lineage>
</organism>
<dbReference type="EMBL" id="QURB01000006">
    <property type="protein sequence ID" value="RFC53995.1"/>
    <property type="molecule type" value="Genomic_DNA"/>
</dbReference>
<dbReference type="RefSeq" id="WP_116881276.1">
    <property type="nucleotide sequence ID" value="NZ_QURB01000006.1"/>
</dbReference>
<dbReference type="Proteomes" id="UP000257127">
    <property type="component" value="Unassembled WGS sequence"/>
</dbReference>
<dbReference type="InterPro" id="IPR003331">
    <property type="entry name" value="UDP_GlcNAc_Epimerase_2_dom"/>
</dbReference>
<gene>
    <name evidence="3" type="ORF">DXU93_10660</name>
</gene>
<evidence type="ECO:0000256" key="1">
    <source>
        <dbReference type="RuleBase" id="RU003513"/>
    </source>
</evidence>
<dbReference type="EC" id="5.1.3.14" evidence="3"/>
<name>A0A3E1EWR0_9FLAO</name>
<protein>
    <submittedName>
        <fullName evidence="3">UDP-N-acetylglucosamine 2-epimerase (Non-hydrolyzing)</fullName>
        <ecNumber evidence="3">5.1.3.14</ecNumber>
    </submittedName>
</protein>
<feature type="domain" description="UDP-N-acetylglucosamine 2-epimerase" evidence="2">
    <location>
        <begin position="30"/>
        <end position="378"/>
    </location>
</feature>
<dbReference type="Gene3D" id="3.40.50.2000">
    <property type="entry name" value="Glycogen Phosphorylase B"/>
    <property type="match status" value="2"/>
</dbReference>
<dbReference type="OrthoDB" id="9803238at2"/>
<evidence type="ECO:0000259" key="2">
    <source>
        <dbReference type="Pfam" id="PF02350"/>
    </source>
</evidence>
<keyword evidence="4" id="KW-1185">Reference proteome</keyword>
<comment type="caution">
    <text evidence="3">The sequence shown here is derived from an EMBL/GenBank/DDBJ whole genome shotgun (WGS) entry which is preliminary data.</text>
</comment>
<dbReference type="CDD" id="cd03786">
    <property type="entry name" value="GTB_UDP-GlcNAc_2-Epimerase"/>
    <property type="match status" value="1"/>
</dbReference>
<keyword evidence="1 3" id="KW-0413">Isomerase</keyword>
<dbReference type="InterPro" id="IPR029767">
    <property type="entry name" value="WecB-like"/>
</dbReference>
<evidence type="ECO:0000313" key="4">
    <source>
        <dbReference type="Proteomes" id="UP000257127"/>
    </source>
</evidence>
<comment type="similarity">
    <text evidence="1">Belongs to the UDP-N-acetylglucosamine 2-epimerase family.</text>
</comment>
<sequence>MKKIITIIGARPQIIKSAALSRAIQTKFKDELSEVLVHTGQHYDEKMSEVFFTELGLSKPDYNLNIGSGSHGVQTAEMISGLEQLFIDEKPDAIVVYGDTNSTLAGAIAGSKMGIPIVHIEAGLRSFNKSMPEEINRIMCDHVSTLLFSPTKTGVEHLKNEGFKLDNEAPFNADNPKVYHSGDIMYDNSLYFSEKSEENREILKEFNLDQSPYFLATVHRGANTDHPKKLKAIFDAFFEVMEQHPEHSIVLPLHPRTQKCMEQHFEEGYLKSIQSSPQLKIIPPVSFLTIITLEKHCELVITDSGGLQKEAYFFKKPCVILRPETEWVEIVEQGVAKIVDADKDRIVEGVKEMMSKRDVEFPLLYGDGKAAEFIAEEILKHC</sequence>
<proteinExistence type="inferred from homology"/>
<dbReference type="PANTHER" id="PTHR43174">
    <property type="entry name" value="UDP-N-ACETYLGLUCOSAMINE 2-EPIMERASE"/>
    <property type="match status" value="1"/>
</dbReference>
<accession>A0A3E1EWR0</accession>
<dbReference type="NCBIfam" id="TIGR00236">
    <property type="entry name" value="wecB"/>
    <property type="match status" value="1"/>
</dbReference>
<reference evidence="3 4" key="1">
    <citation type="submission" date="2018-08" db="EMBL/GenBank/DDBJ databases">
        <title>The draft genome squence of Brumimicrobium sp. N62.</title>
        <authorList>
            <person name="Du Z.-J."/>
            <person name="Luo H.-R."/>
        </authorList>
    </citation>
    <scope>NUCLEOTIDE SEQUENCE [LARGE SCALE GENOMIC DNA]</scope>
    <source>
        <strain evidence="3 4">N62</strain>
    </source>
</reference>
<evidence type="ECO:0000313" key="3">
    <source>
        <dbReference type="EMBL" id="RFC53995.1"/>
    </source>
</evidence>
<dbReference type="AlphaFoldDB" id="A0A3E1EWR0"/>